<organism evidence="1 2">
    <name type="scientific">Luedemannella helvata</name>
    <dbReference type="NCBI Taxonomy" id="349315"/>
    <lineage>
        <taxon>Bacteria</taxon>
        <taxon>Bacillati</taxon>
        <taxon>Actinomycetota</taxon>
        <taxon>Actinomycetes</taxon>
        <taxon>Micromonosporales</taxon>
        <taxon>Micromonosporaceae</taxon>
        <taxon>Luedemannella</taxon>
    </lineage>
</organism>
<dbReference type="EMBL" id="BAAALS010000009">
    <property type="protein sequence ID" value="GAA1752186.1"/>
    <property type="molecule type" value="Genomic_DNA"/>
</dbReference>
<protein>
    <submittedName>
        <fullName evidence="1">Uncharacterized protein</fullName>
    </submittedName>
</protein>
<reference evidence="2" key="1">
    <citation type="journal article" date="2019" name="Int. J. Syst. Evol. Microbiol.">
        <title>The Global Catalogue of Microorganisms (GCM) 10K type strain sequencing project: providing services to taxonomists for standard genome sequencing and annotation.</title>
        <authorList>
            <consortium name="The Broad Institute Genomics Platform"/>
            <consortium name="The Broad Institute Genome Sequencing Center for Infectious Disease"/>
            <person name="Wu L."/>
            <person name="Ma J."/>
        </authorList>
    </citation>
    <scope>NUCLEOTIDE SEQUENCE [LARGE SCALE GENOMIC DNA]</scope>
    <source>
        <strain evidence="2">JCM 13249</strain>
    </source>
</reference>
<accession>A0ABP4WGJ7</accession>
<gene>
    <name evidence="1" type="ORF">GCM10009681_23970</name>
</gene>
<evidence type="ECO:0000313" key="2">
    <source>
        <dbReference type="Proteomes" id="UP001500655"/>
    </source>
</evidence>
<keyword evidence="2" id="KW-1185">Reference proteome</keyword>
<name>A0ABP4WGJ7_9ACTN</name>
<evidence type="ECO:0000313" key="1">
    <source>
        <dbReference type="EMBL" id="GAA1752186.1"/>
    </source>
</evidence>
<sequence>MLSSASPMTVIFAVEGVFDPVDVVTSDMTYPRAVSPALGGRSLKKLTRFLERPGVAVPLTCRA</sequence>
<comment type="caution">
    <text evidence="1">The sequence shown here is derived from an EMBL/GenBank/DDBJ whole genome shotgun (WGS) entry which is preliminary data.</text>
</comment>
<dbReference type="Proteomes" id="UP001500655">
    <property type="component" value="Unassembled WGS sequence"/>
</dbReference>
<proteinExistence type="predicted"/>